<evidence type="ECO:0000313" key="1">
    <source>
        <dbReference type="EMBL" id="KAL2739585.1"/>
    </source>
</evidence>
<protein>
    <submittedName>
        <fullName evidence="1">Septin-7 isoform X7</fullName>
    </submittedName>
</protein>
<evidence type="ECO:0000313" key="2">
    <source>
        <dbReference type="Proteomes" id="UP001607303"/>
    </source>
</evidence>
<sequence>CEINDSIVAISIIRFLVASCRVSFYIENKDAARSCRIVKMSSTTASRRRLNPAVLARYDRQQKSPSQQHVIHRFTGNVVTLCRYMYSDNYALDIDNMLI</sequence>
<organism evidence="1 2">
    <name type="scientific">Vespula maculifrons</name>
    <name type="common">Eastern yellow jacket</name>
    <name type="synonym">Wasp</name>
    <dbReference type="NCBI Taxonomy" id="7453"/>
    <lineage>
        <taxon>Eukaryota</taxon>
        <taxon>Metazoa</taxon>
        <taxon>Ecdysozoa</taxon>
        <taxon>Arthropoda</taxon>
        <taxon>Hexapoda</taxon>
        <taxon>Insecta</taxon>
        <taxon>Pterygota</taxon>
        <taxon>Neoptera</taxon>
        <taxon>Endopterygota</taxon>
        <taxon>Hymenoptera</taxon>
        <taxon>Apocrita</taxon>
        <taxon>Aculeata</taxon>
        <taxon>Vespoidea</taxon>
        <taxon>Vespidae</taxon>
        <taxon>Vespinae</taxon>
        <taxon>Vespula</taxon>
    </lineage>
</organism>
<feature type="non-terminal residue" evidence="1">
    <location>
        <position position="1"/>
    </location>
</feature>
<dbReference type="AlphaFoldDB" id="A0ABD2C405"/>
<comment type="caution">
    <text evidence="1">The sequence shown here is derived from an EMBL/GenBank/DDBJ whole genome shotgun (WGS) entry which is preliminary data.</text>
</comment>
<accession>A0ABD2C405</accession>
<gene>
    <name evidence="1" type="ORF">V1477_010974</name>
</gene>
<proteinExistence type="predicted"/>
<reference evidence="1 2" key="1">
    <citation type="journal article" date="2024" name="Ann. Entomol. Soc. Am.">
        <title>Genomic analyses of the southern and eastern yellowjacket wasps (Hymenoptera: Vespidae) reveal evolutionary signatures of social life.</title>
        <authorList>
            <person name="Catto M.A."/>
            <person name="Caine P.B."/>
            <person name="Orr S.E."/>
            <person name="Hunt B.G."/>
            <person name="Goodisman M.A.D."/>
        </authorList>
    </citation>
    <scope>NUCLEOTIDE SEQUENCE [LARGE SCALE GENOMIC DNA]</scope>
    <source>
        <strain evidence="1">232</strain>
        <tissue evidence="1">Head and thorax</tissue>
    </source>
</reference>
<name>A0ABD2C405_VESMC</name>
<dbReference type="EMBL" id="JAYRBN010000061">
    <property type="protein sequence ID" value="KAL2739585.1"/>
    <property type="molecule type" value="Genomic_DNA"/>
</dbReference>
<keyword evidence="2" id="KW-1185">Reference proteome</keyword>
<dbReference type="Proteomes" id="UP001607303">
    <property type="component" value="Unassembled WGS sequence"/>
</dbReference>